<evidence type="ECO:0000313" key="2">
    <source>
        <dbReference type="EMBL" id="KAF0738219.1"/>
    </source>
</evidence>
<dbReference type="VEuPathDB" id="FungiDB:AeMF1_002605"/>
<dbReference type="AlphaFoldDB" id="A0A6G0XDZ3"/>
<name>A0A6G0XDZ3_9STRA</name>
<keyword evidence="1" id="KW-0175">Coiled coil</keyword>
<gene>
    <name evidence="2" type="ORF">Ae201684_006194</name>
</gene>
<dbReference type="EMBL" id="VJMJ01000079">
    <property type="protein sequence ID" value="KAF0738219.1"/>
    <property type="molecule type" value="Genomic_DNA"/>
</dbReference>
<comment type="caution">
    <text evidence="2">The sequence shown here is derived from an EMBL/GenBank/DDBJ whole genome shotgun (WGS) entry which is preliminary data.</text>
</comment>
<evidence type="ECO:0000256" key="1">
    <source>
        <dbReference type="SAM" id="Coils"/>
    </source>
</evidence>
<proteinExistence type="predicted"/>
<dbReference type="Proteomes" id="UP000481153">
    <property type="component" value="Unassembled WGS sequence"/>
</dbReference>
<feature type="coiled-coil region" evidence="1">
    <location>
        <begin position="27"/>
        <end position="61"/>
    </location>
</feature>
<sequence>MATQAYEVLLDIIARLCDQLRATARAVLALVHENQQLEQQVHTLKGQFDKAQEEIQHAAMEIEIWNKFRDGSNQEIATAHNHIHALETQAQLDRAASHAKEQSLLDRIQVLQMELHISKAKPADSSVSPKQHRLD</sequence>
<reference evidence="2 3" key="1">
    <citation type="submission" date="2019-07" db="EMBL/GenBank/DDBJ databases">
        <title>Genomics analysis of Aphanomyces spp. identifies a new class of oomycete effector associated with host adaptation.</title>
        <authorList>
            <person name="Gaulin E."/>
        </authorList>
    </citation>
    <scope>NUCLEOTIDE SEQUENCE [LARGE SCALE GENOMIC DNA]</scope>
    <source>
        <strain evidence="2 3">ATCC 201684</strain>
    </source>
</reference>
<protein>
    <submittedName>
        <fullName evidence="2">Uncharacterized protein</fullName>
    </submittedName>
</protein>
<keyword evidence="3" id="KW-1185">Reference proteome</keyword>
<organism evidence="2 3">
    <name type="scientific">Aphanomyces euteiches</name>
    <dbReference type="NCBI Taxonomy" id="100861"/>
    <lineage>
        <taxon>Eukaryota</taxon>
        <taxon>Sar</taxon>
        <taxon>Stramenopiles</taxon>
        <taxon>Oomycota</taxon>
        <taxon>Saprolegniomycetes</taxon>
        <taxon>Saprolegniales</taxon>
        <taxon>Verrucalvaceae</taxon>
        <taxon>Aphanomyces</taxon>
    </lineage>
</organism>
<accession>A0A6G0XDZ3</accession>
<evidence type="ECO:0000313" key="3">
    <source>
        <dbReference type="Proteomes" id="UP000481153"/>
    </source>
</evidence>